<sequence>MKRITIQTDASKRKPLSIASDADLIELAFTCGYHVIVTAFSVISLQICYQVPPVLNSTVSEVIKFLLSTVYSPTSLSIMLFNARSLLLKIHNLRAVSAIAQPSVICVTETLLTDETPDTAISLPGYDIHRSDRKNYRGGGCAIYSKTELRATLFVDSSLEGIPETTWISTERTKRPVLSPLRMPFLIRLNFCWVPSNPKSLSRLFRRRCIPNNHPIACLRFTDSGPVTDPVNIADHLNAYFASCYLPIPPNSEPLLTAASLQTLNGQDTMVAIFKLCVRPIVEFCPALSSLYTGSCRLAIESVKRSFTKKLFPRSHPLSYRSRCQILGLEPLWLRRLKLNLTLLHRLLHKDTFIAEARPNINSQPHYRLRNSCNLLVCPPARTNLRHYFFLVYYARIWNSLPE</sequence>
<proteinExistence type="predicted"/>
<dbReference type="AlphaFoldDB" id="G7Y7R9"/>
<keyword evidence="1" id="KW-0548">Nucleotidyltransferase</keyword>
<dbReference type="SUPFAM" id="SSF56219">
    <property type="entry name" value="DNase I-like"/>
    <property type="match status" value="1"/>
</dbReference>
<reference evidence="1" key="1">
    <citation type="journal article" date="2011" name="Genome Biol.">
        <title>The draft genome of the carcinogenic human liver fluke Clonorchis sinensis.</title>
        <authorList>
            <person name="Wang X."/>
            <person name="Chen W."/>
            <person name="Huang Y."/>
            <person name="Sun J."/>
            <person name="Men J."/>
            <person name="Liu H."/>
            <person name="Luo F."/>
            <person name="Guo L."/>
            <person name="Lv X."/>
            <person name="Deng C."/>
            <person name="Zhou C."/>
            <person name="Fan Y."/>
            <person name="Li X."/>
            <person name="Huang L."/>
            <person name="Hu Y."/>
            <person name="Liang C."/>
            <person name="Hu X."/>
            <person name="Xu J."/>
            <person name="Yu X."/>
        </authorList>
    </citation>
    <scope>NUCLEOTIDE SEQUENCE [LARGE SCALE GENOMIC DNA]</scope>
    <source>
        <strain evidence="1">Henan</strain>
    </source>
</reference>
<accession>G7Y7R9</accession>
<dbReference type="InterPro" id="IPR036691">
    <property type="entry name" value="Endo/exonu/phosph_ase_sf"/>
</dbReference>
<gene>
    <name evidence="1" type="ORF">CLF_102368</name>
</gene>
<dbReference type="EMBL" id="DF142924">
    <property type="protein sequence ID" value="GAA49004.1"/>
    <property type="molecule type" value="Genomic_DNA"/>
</dbReference>
<keyword evidence="1" id="KW-0808">Transferase</keyword>
<evidence type="ECO:0000313" key="1">
    <source>
        <dbReference type="EMBL" id="GAA49004.1"/>
    </source>
</evidence>
<name>G7Y7R9_CLOSI</name>
<keyword evidence="2" id="KW-1185">Reference proteome</keyword>
<organism evidence="1 2">
    <name type="scientific">Clonorchis sinensis</name>
    <name type="common">Chinese liver fluke</name>
    <dbReference type="NCBI Taxonomy" id="79923"/>
    <lineage>
        <taxon>Eukaryota</taxon>
        <taxon>Metazoa</taxon>
        <taxon>Spiralia</taxon>
        <taxon>Lophotrochozoa</taxon>
        <taxon>Platyhelminthes</taxon>
        <taxon>Trematoda</taxon>
        <taxon>Digenea</taxon>
        <taxon>Opisthorchiida</taxon>
        <taxon>Opisthorchiata</taxon>
        <taxon>Opisthorchiidae</taxon>
        <taxon>Clonorchis</taxon>
    </lineage>
</organism>
<evidence type="ECO:0000313" key="2">
    <source>
        <dbReference type="Proteomes" id="UP000008909"/>
    </source>
</evidence>
<reference key="2">
    <citation type="submission" date="2011-10" db="EMBL/GenBank/DDBJ databases">
        <title>The genome and transcriptome sequence of Clonorchis sinensis provide insights into the carcinogenic liver fluke.</title>
        <authorList>
            <person name="Wang X."/>
            <person name="Huang Y."/>
            <person name="Chen W."/>
            <person name="Liu H."/>
            <person name="Guo L."/>
            <person name="Chen Y."/>
            <person name="Luo F."/>
            <person name="Zhou W."/>
            <person name="Sun J."/>
            <person name="Mao Q."/>
            <person name="Liang P."/>
            <person name="Zhou C."/>
            <person name="Tian Y."/>
            <person name="Men J."/>
            <person name="Lv X."/>
            <person name="Huang L."/>
            <person name="Zhou J."/>
            <person name="Hu Y."/>
            <person name="Li R."/>
            <person name="Zhang F."/>
            <person name="Lei H."/>
            <person name="Li X."/>
            <person name="Hu X."/>
            <person name="Liang C."/>
            <person name="Xu J."/>
            <person name="Wu Z."/>
            <person name="Yu X."/>
        </authorList>
    </citation>
    <scope>NUCLEOTIDE SEQUENCE</scope>
    <source>
        <strain>Henan</strain>
    </source>
</reference>
<dbReference type="Proteomes" id="UP000008909">
    <property type="component" value="Unassembled WGS sequence"/>
</dbReference>
<dbReference type="GO" id="GO:0003964">
    <property type="term" value="F:RNA-directed DNA polymerase activity"/>
    <property type="evidence" value="ECO:0007669"/>
    <property type="project" value="UniProtKB-KW"/>
</dbReference>
<dbReference type="Gene3D" id="3.60.10.10">
    <property type="entry name" value="Endonuclease/exonuclease/phosphatase"/>
    <property type="match status" value="1"/>
</dbReference>
<protein>
    <submittedName>
        <fullName evidence="1">Reverse transcriptase SjR1</fullName>
    </submittedName>
</protein>
<keyword evidence="1" id="KW-0695">RNA-directed DNA polymerase</keyword>